<feature type="non-terminal residue" evidence="2">
    <location>
        <position position="37"/>
    </location>
</feature>
<feature type="region of interest" description="Disordered" evidence="1">
    <location>
        <begin position="1"/>
        <end position="37"/>
    </location>
</feature>
<accession>A0A6J4KLC6</accession>
<keyword evidence="2" id="KW-0689">Ribosomal protein</keyword>
<dbReference type="GO" id="GO:0005840">
    <property type="term" value="C:ribosome"/>
    <property type="evidence" value="ECO:0007669"/>
    <property type="project" value="UniProtKB-KW"/>
</dbReference>
<proteinExistence type="predicted"/>
<gene>
    <name evidence="2" type="ORF">AVDCRST_MAG61-1563</name>
</gene>
<dbReference type="EMBL" id="CADCTT010000219">
    <property type="protein sequence ID" value="CAA9308823.1"/>
    <property type="molecule type" value="Genomic_DNA"/>
</dbReference>
<dbReference type="AlphaFoldDB" id="A0A6J4KLC6"/>
<keyword evidence="2" id="KW-0687">Ribonucleoprotein</keyword>
<protein>
    <submittedName>
        <fullName evidence="2">LSU ribosomal protein L36p @ LSU ribosomal protein L36p, zinc-dependent</fullName>
    </submittedName>
</protein>
<name>A0A6J4KLC6_9ACTN</name>
<feature type="non-terminal residue" evidence="2">
    <location>
        <position position="1"/>
    </location>
</feature>
<reference evidence="2" key="1">
    <citation type="submission" date="2020-02" db="EMBL/GenBank/DDBJ databases">
        <authorList>
            <person name="Meier V. D."/>
        </authorList>
    </citation>
    <scope>NUCLEOTIDE SEQUENCE</scope>
    <source>
        <strain evidence="2">AVDCRST_MAG61</strain>
    </source>
</reference>
<evidence type="ECO:0000313" key="2">
    <source>
        <dbReference type="EMBL" id="CAA9308823.1"/>
    </source>
</evidence>
<organism evidence="2">
    <name type="scientific">uncultured Friedmanniella sp</name>
    <dbReference type="NCBI Taxonomy" id="335381"/>
    <lineage>
        <taxon>Bacteria</taxon>
        <taxon>Bacillati</taxon>
        <taxon>Actinomycetota</taxon>
        <taxon>Actinomycetes</taxon>
        <taxon>Propionibacteriales</taxon>
        <taxon>Nocardioidaceae</taxon>
        <taxon>Friedmanniella</taxon>
        <taxon>environmental samples</taxon>
    </lineage>
</organism>
<evidence type="ECO:0000256" key="1">
    <source>
        <dbReference type="SAM" id="MobiDB-lite"/>
    </source>
</evidence>
<sequence length="37" mass="3940">EGPAERQADLRQVQGHPPARSRDGHLREPAPQAAAGL</sequence>